<reference evidence="1" key="1">
    <citation type="submission" date="2016-10" db="EMBL/GenBank/DDBJ databases">
        <title>Sequence of Gallionella enrichment culture.</title>
        <authorList>
            <person name="Poehlein A."/>
            <person name="Muehling M."/>
            <person name="Daniel R."/>
        </authorList>
    </citation>
    <scope>NUCLEOTIDE SEQUENCE</scope>
</reference>
<gene>
    <name evidence="1" type="ORF">GALL_347020</name>
</gene>
<comment type="caution">
    <text evidence="1">The sequence shown here is derived from an EMBL/GenBank/DDBJ whole genome shotgun (WGS) entry which is preliminary data.</text>
</comment>
<dbReference type="EMBL" id="MLJW01000698">
    <property type="protein sequence ID" value="OIQ83489.1"/>
    <property type="molecule type" value="Genomic_DNA"/>
</dbReference>
<organism evidence="1">
    <name type="scientific">mine drainage metagenome</name>
    <dbReference type="NCBI Taxonomy" id="410659"/>
    <lineage>
        <taxon>unclassified sequences</taxon>
        <taxon>metagenomes</taxon>
        <taxon>ecological metagenomes</taxon>
    </lineage>
</organism>
<sequence>MNRVLRLARFSVVCAVFAAAWQLGAAHAAPVLRMFPAGSLQGQAWFGAWPQLQVNCVDYTLGPGVRVLDPAQRALLTGQLPGLRGRIVFQRDAQGNVFRVWFLDPTDPSLRAVPEAPSRCLFGNA</sequence>
<protein>
    <submittedName>
        <fullName evidence="1">Uncharacterized protein</fullName>
    </submittedName>
</protein>
<dbReference type="AlphaFoldDB" id="A0A1J5QIX4"/>
<accession>A0A1J5QIX4</accession>
<name>A0A1J5QIX4_9ZZZZ</name>
<evidence type="ECO:0000313" key="1">
    <source>
        <dbReference type="EMBL" id="OIQ83489.1"/>
    </source>
</evidence>
<proteinExistence type="predicted"/>